<protein>
    <submittedName>
        <fullName evidence="1">Putative alternative thymidylate synthase</fullName>
    </submittedName>
</protein>
<dbReference type="EMBL" id="AP009384">
    <property type="protein sequence ID" value="BAF89593.1"/>
    <property type="molecule type" value="Genomic_DNA"/>
</dbReference>
<dbReference type="Pfam" id="PF02511">
    <property type="entry name" value="Thy1"/>
    <property type="match status" value="1"/>
</dbReference>
<dbReference type="PANTHER" id="PTHR34934">
    <property type="entry name" value="FLAVIN-DEPENDENT THYMIDYLATE SYNTHASE"/>
    <property type="match status" value="1"/>
</dbReference>
<dbReference type="STRING" id="438753.AZC_3595"/>
<reference evidence="1 2" key="5">
    <citation type="journal article" date="2010" name="Appl. Environ. Microbiol.">
        <title>phrR-like gene praR of Azorhizobium caulinodans ORS571 is essential for symbiosis with Sesbania rostrata and is involved in expression of reb genes.</title>
        <authorList>
            <person name="Akiba N."/>
            <person name="Aono T."/>
            <person name="Toyazaki H."/>
            <person name="Sato S."/>
            <person name="Oyaizu H."/>
        </authorList>
    </citation>
    <scope>NUCLEOTIDE SEQUENCE [LARGE SCALE GENOMIC DNA]</scope>
    <source>
        <strain evidence="2">ATCC 43989 / DSM 5975 / JCM 20966 / LMG 6465 / NBRC 14845 / NCIMB 13405 / ORS 571</strain>
    </source>
</reference>
<gene>
    <name evidence="1" type="ordered locus">AZC_3595</name>
</gene>
<dbReference type="GO" id="GO:0050660">
    <property type="term" value="F:flavin adenine dinucleotide binding"/>
    <property type="evidence" value="ECO:0007669"/>
    <property type="project" value="InterPro"/>
</dbReference>
<dbReference type="GO" id="GO:0050797">
    <property type="term" value="F:thymidylate synthase (FAD) activity"/>
    <property type="evidence" value="ECO:0007669"/>
    <property type="project" value="InterPro"/>
</dbReference>
<reference evidence="1 2" key="1">
    <citation type="journal article" date="2007" name="Appl. Environ. Microbiol.">
        <title>Rhizobial factors required for stem nodule maturation and maintenance in Sesbania rostrata-Azorhizobium caulinodans ORS571 symbiosis.</title>
        <authorList>
            <person name="Suzuki S."/>
            <person name="Aono T."/>
            <person name="Lee KB."/>
            <person name="Suzuki T."/>
            <person name="Liu CT."/>
            <person name="Miwa H."/>
            <person name="Wakao S."/>
            <person name="Iki T."/>
            <person name="Oyaizu H."/>
        </authorList>
    </citation>
    <scope>NUCLEOTIDE SEQUENCE [LARGE SCALE GENOMIC DNA]</scope>
    <source>
        <strain evidence="2">ATCC 43989 / DSM 5975 / JCM 20966 / LMG 6465 / NBRC 14845 / NCIMB 13405 / ORS 571</strain>
    </source>
</reference>
<reference evidence="2" key="2">
    <citation type="submission" date="2007-04" db="EMBL/GenBank/DDBJ databases">
        <title>Complete genome sequence of the nitrogen-fixing bacterium Azorhizobium caulinodans ORS571.</title>
        <authorList>
            <person name="Lee K.B."/>
            <person name="Backer P.D."/>
            <person name="Aono T."/>
            <person name="Liu C.T."/>
            <person name="Suzuki S."/>
            <person name="Suzuki T."/>
            <person name="Kaneko T."/>
            <person name="Yamada M."/>
            <person name="Tabata S."/>
            <person name="Kupfer D.M."/>
            <person name="Najar F.Z."/>
            <person name="Wiley G.B."/>
            <person name="Roe B."/>
            <person name="Binnewies T."/>
            <person name="Ussery D."/>
            <person name="Vereecke D."/>
            <person name="Gevers D."/>
            <person name="Holsters M."/>
            <person name="Oyaizu H."/>
        </authorList>
    </citation>
    <scope>NUCLEOTIDE SEQUENCE [LARGE SCALE GENOMIC DNA]</scope>
    <source>
        <strain evidence="2">ATCC 43989 / DSM 5975 / JCM 20966 / LMG 6465 / NBRC 14845 / NCIMB 13405 / ORS 571</strain>
    </source>
</reference>
<dbReference type="CDD" id="cd20175">
    <property type="entry name" value="ThyX"/>
    <property type="match status" value="1"/>
</dbReference>
<dbReference type="KEGG" id="azc:AZC_3595"/>
<dbReference type="HOGENOM" id="CLU_067790_1_0_5"/>
<reference evidence="1 2" key="6">
    <citation type="journal article" date="2011" name="Appl. Environ. Microbiol.">
        <title>Involvement of the azorhizobial chromosome partition gene (parA) in the onset of bacteroid differentiation during Sesbania rostrata stem nodule development.</title>
        <authorList>
            <person name="Liu CT."/>
            <person name="Lee KB."/>
            <person name="Wang YS."/>
            <person name="Peng MH."/>
            <person name="Lee KT."/>
            <person name="Suzuki S."/>
            <person name="Suzuki T."/>
            <person name="Oyaizu H."/>
        </authorList>
    </citation>
    <scope>NUCLEOTIDE SEQUENCE [LARGE SCALE GENOMIC DNA]</scope>
    <source>
        <strain evidence="2">ATCC 43989 / DSM 5975 / JCM 20966 / LMG 6465 / NBRC 14845 / NCIMB 13405 / ORS 571</strain>
    </source>
</reference>
<keyword evidence="2" id="KW-1185">Reference proteome</keyword>
<reference evidence="1 2" key="4">
    <citation type="journal article" date="2009" name="Appl. Environ. Microbiol.">
        <title>Comparative genome-wide transcriptional profiling of Azorhizobium caulinodans ORS571 grown under free-living and symbiotic conditions.</title>
        <authorList>
            <person name="Tsukada S."/>
            <person name="Aono T."/>
            <person name="Akiba N."/>
            <person name="Lee KB."/>
            <person name="Liu CT."/>
            <person name="Toyazaki H."/>
            <person name="Oyaizu H."/>
        </authorList>
    </citation>
    <scope>NUCLEOTIDE SEQUENCE [LARGE SCALE GENOMIC DNA]</scope>
    <source>
        <strain evidence="2">ATCC 43989 / DSM 5975 / JCM 20966 / LMG 6465 / NBRC 14845 / NCIMB 13405 / ORS 571</strain>
    </source>
</reference>
<name>A8IFA3_AZOC5</name>
<dbReference type="PANTHER" id="PTHR34934:SF1">
    <property type="entry name" value="FLAVIN-DEPENDENT THYMIDYLATE SYNTHASE"/>
    <property type="match status" value="1"/>
</dbReference>
<dbReference type="eggNOG" id="COG1351">
    <property type="taxonomic scope" value="Bacteria"/>
</dbReference>
<evidence type="ECO:0000313" key="1">
    <source>
        <dbReference type="EMBL" id="BAF89593.1"/>
    </source>
</evidence>
<proteinExistence type="predicted"/>
<dbReference type="AlphaFoldDB" id="A8IFA3"/>
<dbReference type="GO" id="GO:0006231">
    <property type="term" value="P:dTMP biosynthetic process"/>
    <property type="evidence" value="ECO:0007669"/>
    <property type="project" value="InterPro"/>
</dbReference>
<organism evidence="1 2">
    <name type="scientific">Azorhizobium caulinodans (strain ATCC 43989 / DSM 5975 / JCM 20966 / LMG 6465 / NBRC 14845 / NCIMB 13405 / ORS 571)</name>
    <dbReference type="NCBI Taxonomy" id="438753"/>
    <lineage>
        <taxon>Bacteria</taxon>
        <taxon>Pseudomonadati</taxon>
        <taxon>Pseudomonadota</taxon>
        <taxon>Alphaproteobacteria</taxon>
        <taxon>Hyphomicrobiales</taxon>
        <taxon>Xanthobacteraceae</taxon>
        <taxon>Azorhizobium</taxon>
    </lineage>
</organism>
<dbReference type="InterPro" id="IPR003669">
    <property type="entry name" value="Thymidylate_synthase_ThyX"/>
</dbReference>
<dbReference type="Proteomes" id="UP000000270">
    <property type="component" value="Chromosome"/>
</dbReference>
<dbReference type="PROSITE" id="PS51331">
    <property type="entry name" value="THYX"/>
    <property type="match status" value="1"/>
</dbReference>
<evidence type="ECO:0000313" key="2">
    <source>
        <dbReference type="Proteomes" id="UP000000270"/>
    </source>
</evidence>
<dbReference type="SUPFAM" id="SSF69796">
    <property type="entry name" value="Thymidylate synthase-complementing protein Thy1"/>
    <property type="match status" value="1"/>
</dbReference>
<sequence>MGSDLTVVNAARVSFDRESDWLHAAGPRELSGKDKRLIRFLARGCESGEWEAHINELSDTHDPAECGEILKWAKRLPEHWTPFAHTAITLREHVPVPVARQRFKHKVGFVENEVSRRYVDDAPTFAELTWRRRAANKKQGSAEDFDPVSQAMLNDEYEAATADALRRYRLFLDHGVCPEQARFLLPQAMMTTYWATGSLYAFAQAYVKRSDSHAQKEIQLLAAEWDRIIRPLFPVSWAALVD</sequence>
<dbReference type="GO" id="GO:0004799">
    <property type="term" value="F:thymidylate synthase activity"/>
    <property type="evidence" value="ECO:0007669"/>
    <property type="project" value="TreeGrafter"/>
</dbReference>
<dbReference type="Gene3D" id="3.30.1360.170">
    <property type="match status" value="1"/>
</dbReference>
<dbReference type="InterPro" id="IPR036098">
    <property type="entry name" value="Thymidylate_synthase_ThyX_sf"/>
</dbReference>
<dbReference type="GO" id="GO:0070402">
    <property type="term" value="F:NADPH binding"/>
    <property type="evidence" value="ECO:0007669"/>
    <property type="project" value="TreeGrafter"/>
</dbReference>
<reference evidence="1 2" key="3">
    <citation type="journal article" date="2008" name="BMC Genomics">
        <title>The genome of the versatile nitrogen fixer Azorhizobium caulinodans ORS571.</title>
        <authorList>
            <person name="Lee KB."/>
            <person name="Backer P.D."/>
            <person name="Aono T."/>
            <person name="Liu CT."/>
            <person name="Suzuki S."/>
            <person name="Suzuki T."/>
            <person name="Kaneko T."/>
            <person name="Yamada M."/>
            <person name="Tabata S."/>
            <person name="Kupfer D.M."/>
            <person name="Najar F.Z."/>
            <person name="Wiley G.B."/>
            <person name="Roe B."/>
            <person name="Binnewies T.T."/>
            <person name="Ussery D.W."/>
            <person name="D'Haeze W."/>
            <person name="Herder J.D."/>
            <person name="Gevers D."/>
            <person name="Vereecke D."/>
            <person name="Holsters M."/>
            <person name="Oyaizu H."/>
        </authorList>
    </citation>
    <scope>NUCLEOTIDE SEQUENCE [LARGE SCALE GENOMIC DNA]</scope>
    <source>
        <strain evidence="2">ATCC 43989 / DSM 5975 / JCM 20966 / LMG 6465 / NBRC 14845 / NCIMB 13405 / ORS 571</strain>
    </source>
</reference>
<accession>A8IFA3</accession>